<dbReference type="InterPro" id="IPR039159">
    <property type="entry name" value="SAYSD1"/>
</dbReference>
<evidence type="ECO:0000259" key="2">
    <source>
        <dbReference type="Pfam" id="PF10260"/>
    </source>
</evidence>
<feature type="transmembrane region" description="Helical" evidence="1">
    <location>
        <begin position="131"/>
        <end position="153"/>
    </location>
</feature>
<accession>K8F3A4</accession>
<keyword evidence="1" id="KW-0472">Membrane</keyword>
<reference evidence="3 4" key="1">
    <citation type="submission" date="2011-10" db="EMBL/GenBank/DDBJ databases">
        <authorList>
            <person name="Genoscope - CEA"/>
        </authorList>
    </citation>
    <scope>NUCLEOTIDE SEQUENCE [LARGE SCALE GENOMIC DNA]</scope>
    <source>
        <strain evidence="3 4">RCC 1105</strain>
    </source>
</reference>
<dbReference type="RefSeq" id="XP_007510972.1">
    <property type="nucleotide sequence ID" value="XM_007510910.1"/>
</dbReference>
<proteinExistence type="predicted"/>
<evidence type="ECO:0000313" key="3">
    <source>
        <dbReference type="EMBL" id="CCO66532.1"/>
    </source>
</evidence>
<organism evidence="3 4">
    <name type="scientific">Bathycoccus prasinos</name>
    <dbReference type="NCBI Taxonomy" id="41875"/>
    <lineage>
        <taxon>Eukaryota</taxon>
        <taxon>Viridiplantae</taxon>
        <taxon>Chlorophyta</taxon>
        <taxon>Mamiellophyceae</taxon>
        <taxon>Mamiellales</taxon>
        <taxon>Bathycoccaceae</taxon>
        <taxon>Bathycoccus</taxon>
    </lineage>
</organism>
<dbReference type="CDD" id="cd17039">
    <property type="entry name" value="Ubl_ubiquitin_like"/>
    <property type="match status" value="1"/>
</dbReference>
<dbReference type="Pfam" id="PF10260">
    <property type="entry name" value="SAYSvFN"/>
    <property type="match status" value="1"/>
</dbReference>
<protein>
    <recommendedName>
        <fullName evidence="2">SAYSvFN domain-containing protein</fullName>
    </recommendedName>
</protein>
<dbReference type="EMBL" id="FO082270">
    <property type="protein sequence ID" value="CCO66532.1"/>
    <property type="molecule type" value="Genomic_DNA"/>
</dbReference>
<gene>
    <name evidence="3" type="ORF">Bathy09g00180</name>
</gene>
<name>K8F3A4_9CHLO</name>
<dbReference type="eggNOG" id="KOG3249">
    <property type="taxonomic scope" value="Eukaryota"/>
</dbReference>
<keyword evidence="1" id="KW-1133">Transmembrane helix</keyword>
<feature type="domain" description="SAYSvFN" evidence="2">
    <location>
        <begin position="151"/>
        <end position="220"/>
    </location>
</feature>
<dbReference type="InterPro" id="IPR019387">
    <property type="entry name" value="SAYSvFN_dom"/>
</dbReference>
<sequence length="231" mass="25684">MKITVRTMQHNSETKVIEVSSGLMTVGELRKKIASAFFSASESSSSSSSASLNMFLRGAALNDDDERANIKPGDTVLVNFQPVVSSSARSQQQTKLNKGKQSSSLNFLQRTLIRNRNKKGRGFFSFFSPNAARFFIVICSTAVIRFILGTFFWCCVAKMAYNHDLGPIFVLCSLFYLMFSNMSNAPTTTNKDGKLSAYSLFNKNFETLPGTFDAMAVERNVRQNHDNVNTT</sequence>
<dbReference type="GeneID" id="19013525"/>
<feature type="transmembrane region" description="Helical" evidence="1">
    <location>
        <begin position="165"/>
        <end position="182"/>
    </location>
</feature>
<dbReference type="Proteomes" id="UP000198341">
    <property type="component" value="Chromosome 9"/>
</dbReference>
<keyword evidence="4" id="KW-1185">Reference proteome</keyword>
<dbReference type="PANTHER" id="PTHR13527">
    <property type="entry name" value="SAYSVFN DOMAIN-CONTAINING PROTEIN 1"/>
    <property type="match status" value="1"/>
</dbReference>
<dbReference type="AlphaFoldDB" id="K8F3A4"/>
<evidence type="ECO:0000256" key="1">
    <source>
        <dbReference type="SAM" id="Phobius"/>
    </source>
</evidence>
<evidence type="ECO:0000313" key="4">
    <source>
        <dbReference type="Proteomes" id="UP000198341"/>
    </source>
</evidence>
<dbReference type="OrthoDB" id="71310at2759"/>
<dbReference type="KEGG" id="bpg:Bathy09g00180"/>
<dbReference type="PANTHER" id="PTHR13527:SF0">
    <property type="entry name" value="SAYSVFN DOMAIN-CONTAINING PROTEIN 1"/>
    <property type="match status" value="1"/>
</dbReference>
<keyword evidence="1" id="KW-0812">Transmembrane</keyword>